<comment type="subunit">
    <text evidence="2">Homodimer.</text>
</comment>
<comment type="subcellular location">
    <subcellularLocation>
        <location evidence="2">Cell outer membrane</location>
    </subcellularLocation>
</comment>
<dbReference type="InterPro" id="IPR022271">
    <property type="entry name" value="Lipocalin_ApoD"/>
</dbReference>
<dbReference type="Proteomes" id="UP000189410">
    <property type="component" value="Unassembled WGS sequence"/>
</dbReference>
<accession>A0ABX3KB84</accession>
<protein>
    <recommendedName>
        <fullName evidence="2">Outer membrane lipoprotein Blc</fullName>
    </recommendedName>
</protein>
<dbReference type="InterPro" id="IPR002446">
    <property type="entry name" value="Lipocalin_bac"/>
</dbReference>
<evidence type="ECO:0000256" key="2">
    <source>
        <dbReference type="PIRNR" id="PIRNR036893"/>
    </source>
</evidence>
<sequence>MKRGWMIGLLSLILSGCLGMPKQVTPVNDFELNRYLGTWYEVARLDHSFERGLSDVTATYSLREDGGVKVINRGYSREEGQWQEAEGKAYFVENDKTGYLKVSFFGPFYGSYVVFDLDDDYQYAFISGPDHDYLWLLSRTPTVSESVKEQFIAAAKQRGFATEELIFVEHSRTDPKHKKTQQ</sequence>
<feature type="domain" description="Lipocalin/cytosolic fatty-acid binding" evidence="3">
    <location>
        <begin position="31"/>
        <end position="169"/>
    </location>
</feature>
<reference evidence="4 5" key="1">
    <citation type="journal article" date="2017" name="Genome Announc.">
        <title>Draft Genome Sequences of Salinivibrio proteolyticus, Salinivibrio sharmensis, Salinivibrio siamensis, Salinivibrio costicola subsp. alcaliphilus, Salinivibrio costicola subsp. vallismortis, and 29 New Isolates Belonging to the Genus Salinivibrio.</title>
        <authorList>
            <person name="Lopez-Hermoso C."/>
            <person name="de la Haba R.R."/>
            <person name="Sanchez-Porro C."/>
            <person name="Bayliss S.C."/>
            <person name="Feil E.J."/>
            <person name="Ventosa A."/>
        </authorList>
    </citation>
    <scope>NUCLEOTIDE SEQUENCE [LARGE SCALE GENOMIC DNA]</scope>
    <source>
        <strain evidence="4 5">JCM 14472</strain>
    </source>
</reference>
<proteinExistence type="inferred from homology"/>
<dbReference type="SUPFAM" id="SSF50814">
    <property type="entry name" value="Lipocalins"/>
    <property type="match status" value="1"/>
</dbReference>
<evidence type="ECO:0000313" key="4">
    <source>
        <dbReference type="EMBL" id="OOE86143.1"/>
    </source>
</evidence>
<evidence type="ECO:0000256" key="1">
    <source>
        <dbReference type="ARBA" id="ARBA00006889"/>
    </source>
</evidence>
<evidence type="ECO:0000313" key="5">
    <source>
        <dbReference type="Proteomes" id="UP000189410"/>
    </source>
</evidence>
<dbReference type="Gene3D" id="2.40.128.20">
    <property type="match status" value="1"/>
</dbReference>
<gene>
    <name evidence="4" type="ORF">BZG73_05870</name>
</gene>
<evidence type="ECO:0000259" key="3">
    <source>
        <dbReference type="Pfam" id="PF08212"/>
    </source>
</evidence>
<dbReference type="RefSeq" id="WP_046073320.1">
    <property type="nucleotide sequence ID" value="NZ_MUFB01000008.1"/>
</dbReference>
<dbReference type="PANTHER" id="PTHR10612:SF34">
    <property type="entry name" value="APOLIPOPROTEIN D"/>
    <property type="match status" value="1"/>
</dbReference>
<dbReference type="PIRSF" id="PIRSF036893">
    <property type="entry name" value="Lipocalin_ApoD"/>
    <property type="match status" value="1"/>
</dbReference>
<dbReference type="InterPro" id="IPR012674">
    <property type="entry name" value="Calycin"/>
</dbReference>
<keyword evidence="5" id="KW-1185">Reference proteome</keyword>
<dbReference type="CDD" id="cd19438">
    <property type="entry name" value="lipocalin_Blc-like"/>
    <property type="match status" value="1"/>
</dbReference>
<organism evidence="4 5">
    <name type="scientific">Salinivibrio siamensis</name>
    <dbReference type="NCBI Taxonomy" id="414286"/>
    <lineage>
        <taxon>Bacteria</taxon>
        <taxon>Pseudomonadati</taxon>
        <taxon>Pseudomonadota</taxon>
        <taxon>Gammaproteobacteria</taxon>
        <taxon>Vibrionales</taxon>
        <taxon>Vibrionaceae</taxon>
        <taxon>Salinivibrio</taxon>
    </lineage>
</organism>
<dbReference type="PROSITE" id="PS00213">
    <property type="entry name" value="LIPOCALIN"/>
    <property type="match status" value="1"/>
</dbReference>
<comment type="similarity">
    <text evidence="1 2">Belongs to the calycin superfamily. Lipocalin family.</text>
</comment>
<keyword evidence="2" id="KW-0472">Membrane</keyword>
<dbReference type="InterPro" id="IPR000566">
    <property type="entry name" value="Lipocln_cytosolic_FA-bd_dom"/>
</dbReference>
<dbReference type="PROSITE" id="PS51257">
    <property type="entry name" value="PROKAR_LIPOPROTEIN"/>
    <property type="match status" value="1"/>
</dbReference>
<dbReference type="EMBL" id="MUFB01000008">
    <property type="protein sequence ID" value="OOE86143.1"/>
    <property type="molecule type" value="Genomic_DNA"/>
</dbReference>
<dbReference type="InterPro" id="IPR022272">
    <property type="entry name" value="Lipocalin_CS"/>
</dbReference>
<dbReference type="PRINTS" id="PR01171">
    <property type="entry name" value="BCTLIPOCALIN"/>
</dbReference>
<keyword evidence="2" id="KW-0446">Lipid-binding</keyword>
<name>A0ABX3KB84_9GAMM</name>
<comment type="function">
    <text evidence="2">Involved in the storage or transport of lipids necessary for membrane maintenance under stressful conditions. Displays a binding preference for lysophospholipids.</text>
</comment>
<dbReference type="InterPro" id="IPR047202">
    <property type="entry name" value="Lipocalin_Blc-like_dom"/>
</dbReference>
<keyword evidence="2" id="KW-0449">Lipoprotein</keyword>
<dbReference type="Pfam" id="PF08212">
    <property type="entry name" value="Lipocalin_2"/>
    <property type="match status" value="1"/>
</dbReference>
<dbReference type="PANTHER" id="PTHR10612">
    <property type="entry name" value="APOLIPOPROTEIN D"/>
    <property type="match status" value="1"/>
</dbReference>
<keyword evidence="2" id="KW-0998">Cell outer membrane</keyword>
<comment type="caution">
    <text evidence="4">The sequence shown here is derived from an EMBL/GenBank/DDBJ whole genome shotgun (WGS) entry which is preliminary data.</text>
</comment>